<keyword evidence="2" id="KW-1185">Reference proteome</keyword>
<dbReference type="Gramene" id="TraesCAD_scaffold_079359_01G000100.1">
    <property type="protein sequence ID" value="TraesCAD_scaffold_079359_01G000100.1"/>
    <property type="gene ID" value="TraesCAD_scaffold_079359_01G000100"/>
</dbReference>
<sequence>MAEERKASLKKKKVKITANAEETKMLTLNVDSLDADTIIIVQSVRHQMLQKDQLAASDAEDAEAAYTAATTP</sequence>
<reference evidence="1" key="1">
    <citation type="submission" date="2018-08" db="EMBL/GenBank/DDBJ databases">
        <authorList>
            <person name="Rossello M."/>
        </authorList>
    </citation>
    <scope>NUCLEOTIDE SEQUENCE [LARGE SCALE GENOMIC DNA]</scope>
    <source>
        <strain evidence="1">cv. Chinese Spring</strain>
    </source>
</reference>
<reference evidence="1" key="2">
    <citation type="submission" date="2018-10" db="UniProtKB">
        <authorList>
            <consortium name="EnsemblPlants"/>
        </authorList>
    </citation>
    <scope>IDENTIFICATION</scope>
</reference>
<dbReference type="Gramene" id="TraesJUL4A03G02154980.1">
    <property type="protein sequence ID" value="TraesJUL4A03G02154980.1.CDS1"/>
    <property type="gene ID" value="TraesJUL4A03G02154980"/>
</dbReference>
<dbReference type="OrthoDB" id="691632at2759"/>
<dbReference type="Gramene" id="TraesLAC4A03G02089310.1">
    <property type="protein sequence ID" value="TraesLAC4A03G02089310.1.CDS1"/>
    <property type="gene ID" value="TraesLAC4A03G02089310"/>
</dbReference>
<dbReference type="AlphaFoldDB" id="A0A3B6HZI4"/>
<proteinExistence type="predicted"/>
<dbReference type="Proteomes" id="UP000019116">
    <property type="component" value="Chromosome 4A"/>
</dbReference>
<dbReference type="Gramene" id="TraesCS4A02G261100.1">
    <property type="protein sequence ID" value="TraesCS4A02G261100.1.cds1"/>
    <property type="gene ID" value="TraesCS4A02G261100"/>
</dbReference>
<evidence type="ECO:0000313" key="1">
    <source>
        <dbReference type="EnsemblPlants" id="TraesCS4A02G261100.1.cds1"/>
    </source>
</evidence>
<accession>A0A3B6HZI4</accession>
<evidence type="ECO:0000313" key="2">
    <source>
        <dbReference type="Proteomes" id="UP000019116"/>
    </source>
</evidence>
<dbReference type="Gramene" id="TraesARI4A03G02173330.1">
    <property type="protein sequence ID" value="TraesARI4A03G02173330.1.CDS1"/>
    <property type="gene ID" value="TraesARI4A03G02173330"/>
</dbReference>
<dbReference type="Gramene" id="TraesWEE_scaffold_086513_01G000200.1">
    <property type="protein sequence ID" value="TraesWEE_scaffold_086513_01G000200.1"/>
    <property type="gene ID" value="TraesWEE_scaffold_086513_01G000200"/>
</dbReference>
<dbReference type="Gramene" id="TraesLDM4A03G02134360.1">
    <property type="protein sequence ID" value="TraesLDM4A03G02134360.1.CDS1"/>
    <property type="gene ID" value="TraesLDM4A03G02134360"/>
</dbReference>
<protein>
    <submittedName>
        <fullName evidence="1">Uncharacterized protein</fullName>
    </submittedName>
</protein>
<dbReference type="Gramene" id="TraesSTA4A03G02132330.1">
    <property type="protein sequence ID" value="TraesSTA4A03G02132330.1.CDS1"/>
    <property type="gene ID" value="TraesSTA4A03G02132330"/>
</dbReference>
<organism evidence="1">
    <name type="scientific">Triticum aestivum</name>
    <name type="common">Wheat</name>
    <dbReference type="NCBI Taxonomy" id="4565"/>
    <lineage>
        <taxon>Eukaryota</taxon>
        <taxon>Viridiplantae</taxon>
        <taxon>Streptophyta</taxon>
        <taxon>Embryophyta</taxon>
        <taxon>Tracheophyta</taxon>
        <taxon>Spermatophyta</taxon>
        <taxon>Magnoliopsida</taxon>
        <taxon>Liliopsida</taxon>
        <taxon>Poales</taxon>
        <taxon>Poaceae</taxon>
        <taxon>BOP clade</taxon>
        <taxon>Pooideae</taxon>
        <taxon>Triticodae</taxon>
        <taxon>Triticeae</taxon>
        <taxon>Triticinae</taxon>
        <taxon>Triticum</taxon>
    </lineage>
</organism>
<dbReference type="Gramene" id="TraesJAG4A03G02136890.1">
    <property type="protein sequence ID" value="TraesJAG4A03G02136890.1.CDS1"/>
    <property type="gene ID" value="TraesJAG4A03G02136890"/>
</dbReference>
<dbReference type="EnsemblPlants" id="TraesCS4A02G261100.1">
    <property type="protein sequence ID" value="TraesCS4A02G261100.1.cds1"/>
    <property type="gene ID" value="TraesCS4A02G261100"/>
</dbReference>
<name>A0A3B6HZI4_WHEAT</name>
<dbReference type="Gramene" id="TraesSYM4A03G02163340.1">
    <property type="protein sequence ID" value="TraesSYM4A03G02163340.1.CDS1"/>
    <property type="gene ID" value="TraesSYM4A03G02163340"/>
</dbReference>
<dbReference type="Gramene" id="TraesROB_scaffold_083966_01G000200.1">
    <property type="protein sequence ID" value="TraesROB_scaffold_083966_01G000200.1"/>
    <property type="gene ID" value="TraesROB_scaffold_083966_01G000200"/>
</dbReference>
<dbReference type="Gramene" id="TraesCS4A03G0679500.1">
    <property type="protein sequence ID" value="TraesCS4A03G0679500.1.CDS1"/>
    <property type="gene ID" value="TraesCS4A03G0679500"/>
</dbReference>
<dbReference type="Gramene" id="TraesNOR4A03G02157990.1">
    <property type="protein sequence ID" value="TraesNOR4A03G02157990.1.CDS1"/>
    <property type="gene ID" value="TraesNOR4A03G02157990"/>
</dbReference>
<dbReference type="Gramene" id="TraesCLE_scaffold_078355_01G000200.1">
    <property type="protein sequence ID" value="TraesCLE_scaffold_078355_01G000200.1"/>
    <property type="gene ID" value="TraesCLE_scaffold_078355_01G000200"/>
</dbReference>
<dbReference type="Gramene" id="TraesRN4A0100697800.1">
    <property type="protein sequence ID" value="TraesRN4A0100697800.1"/>
    <property type="gene ID" value="TraesRN4A0100697800"/>
</dbReference>
<dbReference type="Gramene" id="TraesMAC4A03G02134920.1">
    <property type="protein sequence ID" value="TraesMAC4A03G02134920.1.CDS1"/>
    <property type="gene ID" value="TraesMAC4A03G02134920"/>
</dbReference>